<dbReference type="SMART" id="SM00507">
    <property type="entry name" value="HNHc"/>
    <property type="match status" value="1"/>
</dbReference>
<dbReference type="RefSeq" id="WP_071064495.1">
    <property type="nucleotide sequence ID" value="NZ_MKIE01000014.1"/>
</dbReference>
<organism evidence="6 7">
    <name type="scientific">Andreesenia angusta</name>
    <dbReference type="NCBI Taxonomy" id="39480"/>
    <lineage>
        <taxon>Bacteria</taxon>
        <taxon>Bacillati</taxon>
        <taxon>Bacillota</taxon>
        <taxon>Tissierellia</taxon>
        <taxon>Tissierellales</taxon>
        <taxon>Gottschalkiaceae</taxon>
        <taxon>Andreesenia</taxon>
    </lineage>
</organism>
<name>A0A1S1V467_9FIRM</name>
<feature type="domain" description="HNH nuclease" evidence="5">
    <location>
        <begin position="67"/>
        <end position="123"/>
    </location>
</feature>
<dbReference type="STRING" id="39480.EUAN_22420"/>
<dbReference type="OrthoDB" id="9779761at2"/>
<dbReference type="GO" id="GO:0008270">
    <property type="term" value="F:zinc ion binding"/>
    <property type="evidence" value="ECO:0007669"/>
    <property type="project" value="InterPro"/>
</dbReference>
<comment type="similarity">
    <text evidence="3">Belongs to the HNH nuclease family.</text>
</comment>
<evidence type="ECO:0000259" key="5">
    <source>
        <dbReference type="SMART" id="SM00507"/>
    </source>
</evidence>
<reference evidence="6 7" key="1">
    <citation type="submission" date="2016-09" db="EMBL/GenBank/DDBJ databases">
        <title>Genome sequence of Eubacterium angustum.</title>
        <authorList>
            <person name="Poehlein A."/>
            <person name="Daniel R."/>
        </authorList>
    </citation>
    <scope>NUCLEOTIDE SEQUENCE [LARGE SCALE GENOMIC DNA]</scope>
    <source>
        <strain evidence="6 7">DSM 1989</strain>
    </source>
</reference>
<dbReference type="EMBL" id="MKIE01000014">
    <property type="protein sequence ID" value="OHW61392.1"/>
    <property type="molecule type" value="Genomic_DNA"/>
</dbReference>
<keyword evidence="2" id="KW-0378">Hydrolase</keyword>
<dbReference type="Proteomes" id="UP000180254">
    <property type="component" value="Unassembled WGS sequence"/>
</dbReference>
<evidence type="ECO:0000256" key="2">
    <source>
        <dbReference type="ARBA" id="ARBA00022801"/>
    </source>
</evidence>
<dbReference type="InterPro" id="IPR003615">
    <property type="entry name" value="HNH_nuc"/>
</dbReference>
<dbReference type="Pfam" id="PF01844">
    <property type="entry name" value="HNH"/>
    <property type="match status" value="1"/>
</dbReference>
<evidence type="ECO:0000313" key="6">
    <source>
        <dbReference type="EMBL" id="OHW61392.1"/>
    </source>
</evidence>
<accession>A0A1S1V467</accession>
<dbReference type="GO" id="GO:0004519">
    <property type="term" value="F:endonuclease activity"/>
    <property type="evidence" value="ECO:0007669"/>
    <property type="project" value="UniProtKB-KW"/>
</dbReference>
<dbReference type="Gene3D" id="1.10.30.50">
    <property type="match status" value="1"/>
</dbReference>
<sequence length="129" mass="15417">MSSRSKKPCRKMGCPNLAEYPNKYCKDHSAEEERDRADRNRFYDRYTRNDEDSKQFTDFYNSTRWKKARSMRLQIDNGLCQVCKGRGLITIADTVHHIVEVKEDWEKRLEMENLVSLCRACHNEIHKNK</sequence>
<dbReference type="PANTHER" id="PTHR41286">
    <property type="entry name" value="HNH NUCLEASE YAJD-RELATED"/>
    <property type="match status" value="1"/>
</dbReference>
<evidence type="ECO:0000256" key="4">
    <source>
        <dbReference type="ARBA" id="ARBA00040194"/>
    </source>
</evidence>
<keyword evidence="6" id="KW-0255">Endonuclease</keyword>
<gene>
    <name evidence="6" type="ORF">EUAN_22420</name>
</gene>
<proteinExistence type="inferred from homology"/>
<dbReference type="AlphaFoldDB" id="A0A1S1V467"/>
<dbReference type="PANTHER" id="PTHR41286:SF1">
    <property type="entry name" value="HNH NUCLEASE YAJD-RELATED"/>
    <property type="match status" value="1"/>
</dbReference>
<evidence type="ECO:0000256" key="1">
    <source>
        <dbReference type="ARBA" id="ARBA00022722"/>
    </source>
</evidence>
<dbReference type="GO" id="GO:0016787">
    <property type="term" value="F:hydrolase activity"/>
    <property type="evidence" value="ECO:0007669"/>
    <property type="project" value="UniProtKB-KW"/>
</dbReference>
<comment type="caution">
    <text evidence="6">The sequence shown here is derived from an EMBL/GenBank/DDBJ whole genome shotgun (WGS) entry which is preliminary data.</text>
</comment>
<dbReference type="GO" id="GO:0005829">
    <property type="term" value="C:cytosol"/>
    <property type="evidence" value="ECO:0007669"/>
    <property type="project" value="TreeGrafter"/>
</dbReference>
<evidence type="ECO:0000256" key="3">
    <source>
        <dbReference type="ARBA" id="ARBA00038412"/>
    </source>
</evidence>
<keyword evidence="7" id="KW-1185">Reference proteome</keyword>
<dbReference type="GO" id="GO:0003676">
    <property type="term" value="F:nucleic acid binding"/>
    <property type="evidence" value="ECO:0007669"/>
    <property type="project" value="InterPro"/>
</dbReference>
<keyword evidence="1" id="KW-0540">Nuclease</keyword>
<dbReference type="CDD" id="cd00085">
    <property type="entry name" value="HNHc"/>
    <property type="match status" value="1"/>
</dbReference>
<protein>
    <recommendedName>
        <fullName evidence="4">Putative HNH nuclease YajD</fullName>
    </recommendedName>
</protein>
<evidence type="ECO:0000313" key="7">
    <source>
        <dbReference type="Proteomes" id="UP000180254"/>
    </source>
</evidence>
<dbReference type="InterPro" id="IPR002711">
    <property type="entry name" value="HNH"/>
</dbReference>